<proteinExistence type="predicted"/>
<dbReference type="Gene3D" id="3.80.10.10">
    <property type="entry name" value="Ribonuclease Inhibitor"/>
    <property type="match status" value="1"/>
</dbReference>
<dbReference type="EMBL" id="BSXN01000231">
    <property type="protein sequence ID" value="GME67698.1"/>
    <property type="molecule type" value="Genomic_DNA"/>
</dbReference>
<dbReference type="SUPFAM" id="SSF52047">
    <property type="entry name" value="RNI-like"/>
    <property type="match status" value="1"/>
</dbReference>
<keyword evidence="2" id="KW-1185">Reference proteome</keyword>
<sequence>MELKDQSIGPVDSPKRYLQMETSKYVYGVKKDDDLEEYSDDEFNGNQQDSENGNGKSLDVNSDQLWYGSLWPESNFQKIDVLKVALLIKNGYDVESNFLQQEDHMKLPFEIILLILSFTENPVSVNNLLICRATYYLLLPELYRSPYLHNKNFLTFVEMIGASSRKKKFGKLVKRLDLSGIVQMGKNSFLSRLLRRFSLSLEEFVAPQTSFGLSPLVSLRSCHSLKILDLRLVSETMNLKELFLSIKNIPELEQLSFPRSSISSEDYDMDWPQKLWYLRLSGGISNEFLLNSKFPSTITTLEFAHCPNITGSSLVSVLMRIGMNLKSLSVVYPMPKLKEDSLDFAFAYCPNLLNFYVNVEYVSRDLFHEDLLPELEGQKRPLNCLTLDACGLLGQSFKIHPDDITIAVAENRLPCLKSVRISHLVGWDFKSDDVDDLVSGLDDIGGSLFTI</sequence>
<evidence type="ECO:0000313" key="1">
    <source>
        <dbReference type="EMBL" id="GME67698.1"/>
    </source>
</evidence>
<gene>
    <name evidence="1" type="ORF">Cboi02_000107600</name>
</gene>
<reference evidence="1" key="1">
    <citation type="submission" date="2023-04" db="EMBL/GenBank/DDBJ databases">
        <title>Candida boidinii NBRC 10035.</title>
        <authorList>
            <person name="Ichikawa N."/>
            <person name="Sato H."/>
            <person name="Tonouchi N."/>
        </authorList>
    </citation>
    <scope>NUCLEOTIDE SEQUENCE</scope>
    <source>
        <strain evidence="1">NBRC 10035</strain>
    </source>
</reference>
<comment type="caution">
    <text evidence="1">The sequence shown here is derived from an EMBL/GenBank/DDBJ whole genome shotgun (WGS) entry which is preliminary data.</text>
</comment>
<dbReference type="InterPro" id="IPR032675">
    <property type="entry name" value="LRR_dom_sf"/>
</dbReference>
<protein>
    <submittedName>
        <fullName evidence="1">Unnamed protein product</fullName>
    </submittedName>
</protein>
<dbReference type="AlphaFoldDB" id="A0A9W6SVK0"/>
<organism evidence="1 2">
    <name type="scientific">Candida boidinii</name>
    <name type="common">Yeast</name>
    <dbReference type="NCBI Taxonomy" id="5477"/>
    <lineage>
        <taxon>Eukaryota</taxon>
        <taxon>Fungi</taxon>
        <taxon>Dikarya</taxon>
        <taxon>Ascomycota</taxon>
        <taxon>Saccharomycotina</taxon>
        <taxon>Pichiomycetes</taxon>
        <taxon>Pichiales</taxon>
        <taxon>Pichiaceae</taxon>
        <taxon>Ogataea</taxon>
        <taxon>Ogataea/Candida clade</taxon>
    </lineage>
</organism>
<accession>A0A9W6SVK0</accession>
<evidence type="ECO:0000313" key="2">
    <source>
        <dbReference type="Proteomes" id="UP001165120"/>
    </source>
</evidence>
<dbReference type="Proteomes" id="UP001165120">
    <property type="component" value="Unassembled WGS sequence"/>
</dbReference>
<name>A0A9W6SVK0_CANBO</name>